<gene>
    <name evidence="2" type="ORF">GCM10023225_30350</name>
</gene>
<dbReference type="EMBL" id="BAABIL010000539">
    <property type="protein sequence ID" value="GAA4991913.1"/>
    <property type="molecule type" value="Genomic_DNA"/>
</dbReference>
<proteinExistence type="predicted"/>
<feature type="domain" description="NAD-dependent epimerase/dehydratase" evidence="1">
    <location>
        <begin position="7"/>
        <end position="210"/>
    </location>
</feature>
<reference evidence="3" key="1">
    <citation type="journal article" date="2019" name="Int. J. Syst. Evol. Microbiol.">
        <title>The Global Catalogue of Microorganisms (GCM) 10K type strain sequencing project: providing services to taxonomists for standard genome sequencing and annotation.</title>
        <authorList>
            <consortium name="The Broad Institute Genomics Platform"/>
            <consortium name="The Broad Institute Genome Sequencing Center for Infectious Disease"/>
            <person name="Wu L."/>
            <person name="Ma J."/>
        </authorList>
    </citation>
    <scope>NUCLEOTIDE SEQUENCE [LARGE SCALE GENOMIC DNA]</scope>
    <source>
        <strain evidence="3">JCM 18126</strain>
    </source>
</reference>
<evidence type="ECO:0000313" key="3">
    <source>
        <dbReference type="Proteomes" id="UP001501195"/>
    </source>
</evidence>
<dbReference type="RefSeq" id="WP_345713554.1">
    <property type="nucleotide sequence ID" value="NZ_BAABIL010000539.1"/>
</dbReference>
<keyword evidence="3" id="KW-1185">Reference proteome</keyword>
<dbReference type="SUPFAM" id="SSF51735">
    <property type="entry name" value="NAD(P)-binding Rossmann-fold domains"/>
    <property type="match status" value="1"/>
</dbReference>
<sequence length="316" mass="33087">MTSSAHVVLGGNGVVGRETVRALLARGHTPASVGRRPSTADGARSVTADLLDRADATRALRGAEVAYLVVGLPYSSRVWAERWPVILRNTVDAALEQGTHLVYLDNVYAYGRVDGPMTEDAPINPSSRKGRVRAAALELLGDAAARGLAVTVGRSADFYGPGASTSVFTTFALDRIAAGRKGTWLLDADQPHSLTYTPDIGDALAVLGTAGEARGRTWHLPTAPALTGREYVRLAAGPGAPTAVMGPATLRIGALFNTAARETLEMGYQYTAPYVFDSTAFETTFGVAPTPVAEGIAATLAAARPDAPPRPHLRNS</sequence>
<accession>A0ABP9I9W8</accession>
<dbReference type="Proteomes" id="UP001501195">
    <property type="component" value="Unassembled WGS sequence"/>
</dbReference>
<comment type="caution">
    <text evidence="2">The sequence shown here is derived from an EMBL/GenBank/DDBJ whole genome shotgun (WGS) entry which is preliminary data.</text>
</comment>
<dbReference type="InterPro" id="IPR036291">
    <property type="entry name" value="NAD(P)-bd_dom_sf"/>
</dbReference>
<protein>
    <submittedName>
        <fullName evidence="2">NAD-dependent epimerase/dehydratase family protein</fullName>
    </submittedName>
</protein>
<name>A0ABP9I9W8_9ACTN</name>
<dbReference type="Gene3D" id="3.40.50.720">
    <property type="entry name" value="NAD(P)-binding Rossmann-like Domain"/>
    <property type="match status" value="1"/>
</dbReference>
<evidence type="ECO:0000313" key="2">
    <source>
        <dbReference type="EMBL" id="GAA4991913.1"/>
    </source>
</evidence>
<dbReference type="Pfam" id="PF01370">
    <property type="entry name" value="Epimerase"/>
    <property type="match status" value="1"/>
</dbReference>
<organism evidence="2 3">
    <name type="scientific">Kineococcus glutinatus</name>
    <dbReference type="NCBI Taxonomy" id="1070872"/>
    <lineage>
        <taxon>Bacteria</taxon>
        <taxon>Bacillati</taxon>
        <taxon>Actinomycetota</taxon>
        <taxon>Actinomycetes</taxon>
        <taxon>Kineosporiales</taxon>
        <taxon>Kineosporiaceae</taxon>
        <taxon>Kineococcus</taxon>
    </lineage>
</organism>
<evidence type="ECO:0000259" key="1">
    <source>
        <dbReference type="Pfam" id="PF01370"/>
    </source>
</evidence>
<dbReference type="InterPro" id="IPR001509">
    <property type="entry name" value="Epimerase_deHydtase"/>
</dbReference>